<gene>
    <name evidence="2" type="primary">ORF100458</name>
</gene>
<evidence type="ECO:0000313" key="2">
    <source>
        <dbReference type="EMBL" id="CEK76550.1"/>
    </source>
</evidence>
<feature type="non-terminal residue" evidence="2">
    <location>
        <position position="1"/>
    </location>
</feature>
<reference evidence="2" key="1">
    <citation type="submission" date="2014-12" db="EMBL/GenBank/DDBJ databases">
        <title>Insight into the proteome of Arion vulgaris.</title>
        <authorList>
            <person name="Aradska J."/>
            <person name="Bulat T."/>
            <person name="Smidak R."/>
            <person name="Sarate P."/>
            <person name="Gangsoo J."/>
            <person name="Sialana F."/>
            <person name="Bilban M."/>
            <person name="Lubec G."/>
        </authorList>
    </citation>
    <scope>NUCLEOTIDE SEQUENCE</scope>
    <source>
        <tissue evidence="2">Skin</tissue>
    </source>
</reference>
<feature type="region of interest" description="Disordered" evidence="1">
    <location>
        <begin position="212"/>
        <end position="293"/>
    </location>
</feature>
<feature type="non-terminal residue" evidence="2">
    <location>
        <position position="375"/>
    </location>
</feature>
<feature type="region of interest" description="Disordered" evidence="1">
    <location>
        <begin position="173"/>
        <end position="194"/>
    </location>
</feature>
<dbReference type="AlphaFoldDB" id="A0A0B7A9A8"/>
<accession>A0A0B7A9A8</accession>
<proteinExistence type="predicted"/>
<protein>
    <submittedName>
        <fullName evidence="2">Uncharacterized protein</fullName>
    </submittedName>
</protein>
<sequence length="375" mass="41605">DCTSTNMVPSTKCDTPAVFSTIKDYTPNSTNGSIARGGISQKSCAETVQKLAVTNSHSLNHKTNVSDTKISHLTRQAVTVEEMEVQQLEGLSFTDVVPSSDVSSTDVVSLSDVLSTDIVPSNVSLTDTTASSVNDCHRRTQTLKERYGWATAATTSEAINSCSQRASSLKIHTSDKRVPLNSPTSRSDHQRRKAVLFPDKMDVTQTSASLVEEQLAKDNRKKNTMGKNESGNKKYYVHSKRTIEDRNDQKDRQQTVGTNRERSIGNNDPSKSDVHTSVHRATHKHDNNDTLNKADTLVDTNYTREEITENSGICDNRSNKFEKENKCTVSGHERNRCTSNKSTQREDCTSKTETSEVSDESDYDNPWDDLDDAVK</sequence>
<evidence type="ECO:0000256" key="1">
    <source>
        <dbReference type="SAM" id="MobiDB-lite"/>
    </source>
</evidence>
<feature type="compositionally biased region" description="Acidic residues" evidence="1">
    <location>
        <begin position="356"/>
        <end position="375"/>
    </location>
</feature>
<name>A0A0B7A9A8_9EUPU</name>
<feature type="region of interest" description="Disordered" evidence="1">
    <location>
        <begin position="324"/>
        <end position="375"/>
    </location>
</feature>
<organism evidence="2">
    <name type="scientific">Arion vulgaris</name>
    <dbReference type="NCBI Taxonomy" id="1028688"/>
    <lineage>
        <taxon>Eukaryota</taxon>
        <taxon>Metazoa</taxon>
        <taxon>Spiralia</taxon>
        <taxon>Lophotrochozoa</taxon>
        <taxon>Mollusca</taxon>
        <taxon>Gastropoda</taxon>
        <taxon>Heterobranchia</taxon>
        <taxon>Euthyneura</taxon>
        <taxon>Panpulmonata</taxon>
        <taxon>Eupulmonata</taxon>
        <taxon>Stylommatophora</taxon>
        <taxon>Helicina</taxon>
        <taxon>Arionoidea</taxon>
        <taxon>Arionidae</taxon>
        <taxon>Arion</taxon>
    </lineage>
</organism>
<feature type="compositionally biased region" description="Basic and acidic residues" evidence="1">
    <location>
        <begin position="343"/>
        <end position="354"/>
    </location>
</feature>
<feature type="compositionally biased region" description="Basic and acidic residues" evidence="1">
    <location>
        <begin position="324"/>
        <end position="336"/>
    </location>
</feature>
<dbReference type="EMBL" id="HACG01029685">
    <property type="protein sequence ID" value="CEK76550.1"/>
    <property type="molecule type" value="Transcribed_RNA"/>
</dbReference>
<feature type="compositionally biased region" description="Basic and acidic residues" evidence="1">
    <location>
        <begin position="241"/>
        <end position="263"/>
    </location>
</feature>